<evidence type="ECO:0000313" key="3">
    <source>
        <dbReference type="EMBL" id="CAL1530658.1"/>
    </source>
</evidence>
<gene>
    <name evidence="3" type="ORF">GSLYS_00004783001</name>
</gene>
<reference evidence="3 4" key="1">
    <citation type="submission" date="2024-04" db="EMBL/GenBank/DDBJ databases">
        <authorList>
            <consortium name="Genoscope - CEA"/>
            <person name="William W."/>
        </authorList>
    </citation>
    <scope>NUCLEOTIDE SEQUENCE [LARGE SCALE GENOMIC DNA]</scope>
</reference>
<comment type="similarity">
    <text evidence="1">Belongs to the dysbindin family.</text>
</comment>
<protein>
    <recommendedName>
        <fullName evidence="5">Dysbindin</fullName>
    </recommendedName>
</protein>
<keyword evidence="4" id="KW-1185">Reference proteome</keyword>
<sequence>MSVFKKLKGTFQNVQQDIVDGLRTLTSTDSQPRHEQLRNLKSREINLDVGAELLFSYQQIWSEIQVDTKESAKKAEEVSIRLNPMFQVWDKCGESVSQLEEEVKTIPSILATLEQLQSLLVSLRHDFTRAEKGLDILENLCEEQELKKKCLEEQRKLTVYKLHKEAEADKIKVEMAQTHAKKMTKLELDKRVNLQERAEAFTSAFKEDLEFYRTHGHPDRITKEFPKVTSLSEIVIEEDKVALDSFLGPLDVDGTSELSGENAYIEDDYIGDFSIKEDSEFLEDVDYISSTVIADMEIGDDDYDDSPLTKSYESSKQDDNQKTDSNLVEKISRENMDNKIRTLTATSDPDELEIKTDGFENNNEILSGQVVSVTETVNTVSKDSGIDEGVS</sequence>
<dbReference type="InterPro" id="IPR007531">
    <property type="entry name" value="Dysbindin"/>
</dbReference>
<evidence type="ECO:0008006" key="5">
    <source>
        <dbReference type="Google" id="ProtNLM"/>
    </source>
</evidence>
<evidence type="ECO:0000256" key="1">
    <source>
        <dbReference type="ARBA" id="ARBA00008686"/>
    </source>
</evidence>
<accession>A0AAV2HAG2</accession>
<dbReference type="Proteomes" id="UP001497497">
    <property type="component" value="Unassembled WGS sequence"/>
</dbReference>
<dbReference type="AlphaFoldDB" id="A0AAV2HAG2"/>
<dbReference type="GO" id="GO:0005737">
    <property type="term" value="C:cytoplasm"/>
    <property type="evidence" value="ECO:0007669"/>
    <property type="project" value="InterPro"/>
</dbReference>
<name>A0AAV2HAG2_LYMST</name>
<dbReference type="PANTHER" id="PTHR16294:SF6">
    <property type="entry name" value="DYNAMIN N-TERMINAL DOMAIN-CONTAINING PROTEIN"/>
    <property type="match status" value="1"/>
</dbReference>
<feature type="region of interest" description="Disordered" evidence="2">
    <location>
        <begin position="298"/>
        <end position="324"/>
    </location>
</feature>
<dbReference type="EMBL" id="CAXITT010000073">
    <property type="protein sequence ID" value="CAL1530658.1"/>
    <property type="molecule type" value="Genomic_DNA"/>
</dbReference>
<evidence type="ECO:0000256" key="2">
    <source>
        <dbReference type="SAM" id="MobiDB-lite"/>
    </source>
</evidence>
<dbReference type="PANTHER" id="PTHR16294">
    <property type="entry name" value="DYSTROBREVIN BINDING PROTEIN 1 DYSBINDIN"/>
    <property type="match status" value="1"/>
</dbReference>
<organism evidence="3 4">
    <name type="scientific">Lymnaea stagnalis</name>
    <name type="common">Great pond snail</name>
    <name type="synonym">Helix stagnalis</name>
    <dbReference type="NCBI Taxonomy" id="6523"/>
    <lineage>
        <taxon>Eukaryota</taxon>
        <taxon>Metazoa</taxon>
        <taxon>Spiralia</taxon>
        <taxon>Lophotrochozoa</taxon>
        <taxon>Mollusca</taxon>
        <taxon>Gastropoda</taxon>
        <taxon>Heterobranchia</taxon>
        <taxon>Euthyneura</taxon>
        <taxon>Panpulmonata</taxon>
        <taxon>Hygrophila</taxon>
        <taxon>Lymnaeoidea</taxon>
        <taxon>Lymnaeidae</taxon>
        <taxon>Lymnaea</taxon>
    </lineage>
</organism>
<proteinExistence type="inferred from homology"/>
<feature type="compositionally biased region" description="Basic and acidic residues" evidence="2">
    <location>
        <begin position="313"/>
        <end position="322"/>
    </location>
</feature>
<evidence type="ECO:0000313" key="4">
    <source>
        <dbReference type="Proteomes" id="UP001497497"/>
    </source>
</evidence>
<comment type="caution">
    <text evidence="3">The sequence shown here is derived from an EMBL/GenBank/DDBJ whole genome shotgun (WGS) entry which is preliminary data.</text>
</comment>